<accession>A0ABY7FI72</accession>
<evidence type="ECO:0000313" key="1">
    <source>
        <dbReference type="EMBL" id="WAR20393.1"/>
    </source>
</evidence>
<dbReference type="PANTHER" id="PTHR31701:SF2">
    <property type="entry name" value="ENDOPLASMIC RETICULUM MEMBRANE-ASSOCIATED RNA DEGRADATION PROTEIN"/>
    <property type="match status" value="1"/>
</dbReference>
<evidence type="ECO:0000313" key="2">
    <source>
        <dbReference type="Proteomes" id="UP001164746"/>
    </source>
</evidence>
<dbReference type="EMBL" id="CP111022">
    <property type="protein sequence ID" value="WAR20393.1"/>
    <property type="molecule type" value="Genomic_DNA"/>
</dbReference>
<gene>
    <name evidence="1" type="ORF">MAR_002231</name>
</gene>
<dbReference type="InterPro" id="IPR039635">
    <property type="entry name" value="ERMARD"/>
</dbReference>
<dbReference type="Proteomes" id="UP001164746">
    <property type="component" value="Chromosome 11"/>
</dbReference>
<sequence length="693" mass="80344">MLDPFLPDGSENRLRMVIGEEILEILLDHLTYPGGPRVRDRLSHGEACWERFPWQLTRNLATICVALSAMFVKDGKHIHNKCVTILHEDIKSYSVQFHRISLLKKEISTFFKKASETDSMILLQPDLSERKPNDPFQSTDEVSSLEAKLRDIVAVFDGHWAYFLPIKFSGFQYCDLHHLKSTVDEILQQKIHTLYRNSKMQQFATNRQQQMTLKQLRSRQRENFKKFLASVPSLVVGPCTCVYMCCCQLYQLDEIKAREGPQSNNKLIKFWKSVLKLCENLRTFTHHDKNKWTEGEEHLKLKMFNTHISEKETPIHLMLSFPKIPKPQLHRTTKYYTCNEDGVLISSNAEDEPSLYFPACVTSLAPILTSVENHVEDIGPQNFLDTYLPYDEVTALLVSSAVLERALGDMLDTFLLNGTENRHRMVMGEDILEILLDHLTYPAGPRVRDRFSHGEPCWEKFPWQLKRNLATSNKAVTALHGDIKSYRVQFHRISLLKKENRKLRLNTVICYLPVEGSWLYCDLHNLKSTVDEILQEKIHTLYRNSKIQQFATNRQQQLTLKQLRSRQRDNFKKFLASVPSLLLGPCTCVYLCCWQLYHLDGIKTREGPQSNSKLIKFWKSVMQICENLRTFTRHDKNKWTEGAELVYQLDSSQIFDLLGRGLSATDSARKQCKSNSDAFINGSNRMKVDMDAV</sequence>
<organism evidence="1 2">
    <name type="scientific">Mya arenaria</name>
    <name type="common">Soft-shell clam</name>
    <dbReference type="NCBI Taxonomy" id="6604"/>
    <lineage>
        <taxon>Eukaryota</taxon>
        <taxon>Metazoa</taxon>
        <taxon>Spiralia</taxon>
        <taxon>Lophotrochozoa</taxon>
        <taxon>Mollusca</taxon>
        <taxon>Bivalvia</taxon>
        <taxon>Autobranchia</taxon>
        <taxon>Heteroconchia</taxon>
        <taxon>Euheterodonta</taxon>
        <taxon>Imparidentia</taxon>
        <taxon>Neoheterodontei</taxon>
        <taxon>Myida</taxon>
        <taxon>Myoidea</taxon>
        <taxon>Myidae</taxon>
        <taxon>Mya</taxon>
    </lineage>
</organism>
<reference evidence="1" key="1">
    <citation type="submission" date="2022-11" db="EMBL/GenBank/DDBJ databases">
        <title>Centuries of genome instability and evolution in soft-shell clam transmissible cancer (bioRxiv).</title>
        <authorList>
            <person name="Hart S.F.M."/>
            <person name="Yonemitsu M.A."/>
            <person name="Giersch R.M."/>
            <person name="Beal B.F."/>
            <person name="Arriagada G."/>
            <person name="Davis B.W."/>
            <person name="Ostrander E.A."/>
            <person name="Goff S.P."/>
            <person name="Metzger M.J."/>
        </authorList>
    </citation>
    <scope>NUCLEOTIDE SEQUENCE</scope>
    <source>
        <strain evidence="1">MELC-2E11</strain>
        <tissue evidence="1">Siphon/mantle</tissue>
    </source>
</reference>
<keyword evidence="2" id="KW-1185">Reference proteome</keyword>
<proteinExistence type="predicted"/>
<name>A0ABY7FI72_MYAAR</name>
<protein>
    <submittedName>
        <fullName evidence="1">EMARD-like protein</fullName>
    </submittedName>
</protein>
<dbReference type="PANTHER" id="PTHR31701">
    <property type="entry name" value="ENDOPLASMIC RETICULUM MEMBRANE-ASSOCIATED RNA DEGRADATION PROTEIN"/>
    <property type="match status" value="1"/>
</dbReference>